<keyword evidence="2" id="KW-1185">Reference proteome</keyword>
<sequence>MSQIYPAALSHFAVFCPALGPEEDNTHEQLLFYAAAGLPAFYPCTANDYFARTTHPRRRQSGGGGGGGTETAGRSPTRARATATTTAAAAQERVVSLDTKLREIGLGAALVAFAGSFAGDGRRDGFHTVRSEKRRTVVFEPEAGVLMQLAVVLPRRARPLGKEKDTYSVEFLAGALDDRALRAWLAQEYWAFRTLFGPIGAALRGGAAGRRRVQRQLEAFFGRTLWAWDRRWDPARGDELDLLCALRPLPLLPVGPISLGGFDEFWRDLAALAVDTGGRPLVGAAVVLWRGVEAVWASWLPDAHGRPATPDPADEDRAHVLRALVAWSRAVYAPAFEAVVAAAADSSSSSGERRTGARRQARAPVAVAQPPPLPPRPQAESLAHAPAPRRDRGAEAGGWTLPGTGWLRSWRDSGAAPPPQPAHAESSGGGGGGGGEEEDSGSDASGQGAAATPAGVVLGGLSQVLSRAVDALVEPRAPTPPEVDPAFASDDRRAGAASETVAGRQLTPGQLAAAEQYTLSAADVEAAHGAGGTFARDSDGESLQSVGSLASVQTARTTAAASVALSRHAGVGRTRSSTLQHGGPFASSLAAVPALPPAWPPGTMHRRGPGYSRAPSIASNATFGTVDSMQLRDDTRVSARSWWPSSWSWGAAATQPLTQQAALSLDADALTAGGHYDAGGAEDDGLDPSGIDPTSTFLCTGDLPFPGLDAEQPRRPVAAESPRSSTDGGSGGSGALETISQLGQAMDEDIPAAYEHGVGVDCSRGVVLSPRGLPGMQYDSRLLRLLFPPGAGSPTAGAPAEHQLFVGSGAGASSSNRTLAYKYGDLLFLVFGAPVAGEHSDGDDIEKVEAAQGGETLPQTRVPRGRRARARGARARAAPPSDGRQQQQRFDGVAAQAAEQAVLRYAESLQTATRRDMGELAQQQQREAQLAQQRRIPPYVLREGGGPLAALVRSNWRAQERVPVNRSFAGYAGTTASDPLPPAGARGRAQADAGPVPAAVRHALAVVDAEVGRAGDAAAVCVRMQDKGWVAGSAAPAGDRCYCLVDQPKATLADAQRLLDRISRRPSAPQHSGLASPT</sequence>
<name>A0ACC1LGS9_9FUNG</name>
<reference evidence="1" key="1">
    <citation type="submission" date="2022-07" db="EMBL/GenBank/DDBJ databases">
        <title>Phylogenomic reconstructions and comparative analyses of Kickxellomycotina fungi.</title>
        <authorList>
            <person name="Reynolds N.K."/>
            <person name="Stajich J.E."/>
            <person name="Barry K."/>
            <person name="Grigoriev I.V."/>
            <person name="Crous P."/>
            <person name="Smith M.E."/>
        </authorList>
    </citation>
    <scope>NUCLEOTIDE SEQUENCE</scope>
    <source>
        <strain evidence="1">BCRC 34780</strain>
    </source>
</reference>
<dbReference type="Proteomes" id="UP001140087">
    <property type="component" value="Unassembled WGS sequence"/>
</dbReference>
<proteinExistence type="predicted"/>
<protein>
    <submittedName>
        <fullName evidence="1">Uncharacterized protein</fullName>
    </submittedName>
</protein>
<accession>A0ACC1LGS9</accession>
<evidence type="ECO:0000313" key="2">
    <source>
        <dbReference type="Proteomes" id="UP001140087"/>
    </source>
</evidence>
<comment type="caution">
    <text evidence="1">The sequence shown here is derived from an EMBL/GenBank/DDBJ whole genome shotgun (WGS) entry which is preliminary data.</text>
</comment>
<gene>
    <name evidence="1" type="ORF">H4R21_000550</name>
</gene>
<evidence type="ECO:0000313" key="1">
    <source>
        <dbReference type="EMBL" id="KAJ2807256.1"/>
    </source>
</evidence>
<dbReference type="EMBL" id="JANBUN010000074">
    <property type="protein sequence ID" value="KAJ2807256.1"/>
    <property type="molecule type" value="Genomic_DNA"/>
</dbReference>
<organism evidence="1 2">
    <name type="scientific">Coemansia helicoidea</name>
    <dbReference type="NCBI Taxonomy" id="1286919"/>
    <lineage>
        <taxon>Eukaryota</taxon>
        <taxon>Fungi</taxon>
        <taxon>Fungi incertae sedis</taxon>
        <taxon>Zoopagomycota</taxon>
        <taxon>Kickxellomycotina</taxon>
        <taxon>Kickxellomycetes</taxon>
        <taxon>Kickxellales</taxon>
        <taxon>Kickxellaceae</taxon>
        <taxon>Coemansia</taxon>
    </lineage>
</organism>